<reference evidence="3 4" key="1">
    <citation type="submission" date="2019-06" db="EMBL/GenBank/DDBJ databases">
        <title>Genome sequence of Litorilinea aerophila BAA-2444.</title>
        <authorList>
            <person name="Maclea K.S."/>
            <person name="Maurais E.G."/>
            <person name="Iannazzi L.C."/>
        </authorList>
    </citation>
    <scope>NUCLEOTIDE SEQUENCE [LARGE SCALE GENOMIC DNA]</scope>
    <source>
        <strain evidence="3 4">ATCC BAA-2444</strain>
    </source>
</reference>
<gene>
    <name evidence="3" type="ORF">FKZ61_09425</name>
</gene>
<evidence type="ECO:0000259" key="2">
    <source>
        <dbReference type="PROSITE" id="PS51464"/>
    </source>
</evidence>
<feature type="domain" description="SIS" evidence="2">
    <location>
        <begin position="198"/>
        <end position="338"/>
    </location>
</feature>
<dbReference type="OrthoDB" id="9782098at2"/>
<dbReference type="CDD" id="cd05008">
    <property type="entry name" value="SIS_GlmS_GlmD_1"/>
    <property type="match status" value="1"/>
</dbReference>
<organism evidence="3 4">
    <name type="scientific">Litorilinea aerophila</name>
    <dbReference type="NCBI Taxonomy" id="1204385"/>
    <lineage>
        <taxon>Bacteria</taxon>
        <taxon>Bacillati</taxon>
        <taxon>Chloroflexota</taxon>
        <taxon>Caldilineae</taxon>
        <taxon>Caldilineales</taxon>
        <taxon>Caldilineaceae</taxon>
        <taxon>Litorilinea</taxon>
    </lineage>
</organism>
<dbReference type="InterPro" id="IPR046348">
    <property type="entry name" value="SIS_dom_sf"/>
</dbReference>
<dbReference type="RefSeq" id="WP_141609873.1">
    <property type="nucleotide sequence ID" value="NZ_VIGC02000010.1"/>
</dbReference>
<dbReference type="SUPFAM" id="SSF53697">
    <property type="entry name" value="SIS domain"/>
    <property type="match status" value="1"/>
</dbReference>
<dbReference type="InParanoid" id="A0A540VGR5"/>
<feature type="domain" description="SIS" evidence="2">
    <location>
        <begin position="32"/>
        <end position="174"/>
    </location>
</feature>
<evidence type="ECO:0000313" key="4">
    <source>
        <dbReference type="Proteomes" id="UP000317371"/>
    </source>
</evidence>
<dbReference type="PANTHER" id="PTHR10937:SF8">
    <property type="entry name" value="AMINOTRANSFERASE-RELATED"/>
    <property type="match status" value="1"/>
</dbReference>
<dbReference type="AlphaFoldDB" id="A0A540VGR5"/>
<proteinExistence type="predicted"/>
<dbReference type="PANTHER" id="PTHR10937">
    <property type="entry name" value="GLUCOSAMINE--FRUCTOSE-6-PHOSPHATE AMINOTRANSFERASE, ISOMERIZING"/>
    <property type="match status" value="1"/>
</dbReference>
<accession>A0A540VGR5</accession>
<dbReference type="PROSITE" id="PS51464">
    <property type="entry name" value="SIS"/>
    <property type="match status" value="2"/>
</dbReference>
<dbReference type="InterPro" id="IPR035466">
    <property type="entry name" value="GlmS/AgaS_SIS"/>
</dbReference>
<dbReference type="Proteomes" id="UP000317371">
    <property type="component" value="Unassembled WGS sequence"/>
</dbReference>
<dbReference type="GO" id="GO:1901135">
    <property type="term" value="P:carbohydrate derivative metabolic process"/>
    <property type="evidence" value="ECO:0007669"/>
    <property type="project" value="InterPro"/>
</dbReference>
<dbReference type="GO" id="GO:0097367">
    <property type="term" value="F:carbohydrate derivative binding"/>
    <property type="evidence" value="ECO:0007669"/>
    <property type="project" value="InterPro"/>
</dbReference>
<evidence type="ECO:0000256" key="1">
    <source>
        <dbReference type="ARBA" id="ARBA00022737"/>
    </source>
</evidence>
<evidence type="ECO:0000313" key="3">
    <source>
        <dbReference type="EMBL" id="TQE95956.1"/>
    </source>
</evidence>
<keyword evidence="4" id="KW-1185">Reference proteome</keyword>
<dbReference type="EMBL" id="VIGC01000010">
    <property type="protein sequence ID" value="TQE95956.1"/>
    <property type="molecule type" value="Genomic_DNA"/>
</dbReference>
<keyword evidence="1" id="KW-0677">Repeat</keyword>
<comment type="caution">
    <text evidence="3">The sequence shown here is derived from an EMBL/GenBank/DDBJ whole genome shotgun (WGS) entry which is preliminary data.</text>
</comment>
<dbReference type="InterPro" id="IPR001347">
    <property type="entry name" value="SIS_dom"/>
</dbReference>
<protein>
    <submittedName>
        <fullName evidence="3">SIS domain-containing protein</fullName>
    </submittedName>
</protein>
<dbReference type="CDD" id="cd05009">
    <property type="entry name" value="SIS_GlmS_GlmD_2"/>
    <property type="match status" value="1"/>
</dbReference>
<dbReference type="InterPro" id="IPR035490">
    <property type="entry name" value="GlmS/FrlB_SIS"/>
</dbReference>
<dbReference type="Gene3D" id="3.40.50.10490">
    <property type="entry name" value="Glucose-6-phosphate isomerase like protein, domain 1"/>
    <property type="match status" value="2"/>
</dbReference>
<dbReference type="Pfam" id="PF01380">
    <property type="entry name" value="SIS"/>
    <property type="match status" value="2"/>
</dbReference>
<name>A0A540VGR5_9CHLR</name>
<sequence>MLENSHLYREIHEQPQVLADLLERARPAIQGLAREIQRRQIRYVMIAARGTSDNAGRYANYLLGAVNGLPVALATPSLYTIYRRPPRLTDALVLGISQSGKSPDIVSVVAEARRQGVLTAAITNEGASDLAQEADHVILLHAGEERSIAATKTYTSQLMALALLSATLADDAEMLATLEQVPDAVANQLTLNEQIGVLAQRYRYMRDCVVIGRGYNYASAFELALKLKELTYTIAEPYSSADFLHGPLALIEYGFPAIVFAPTGIMLPEMQSFISLLRQREAEAIVISDDPATLAMGRIQLPLTTPVPEWISPITAIVPGQLLAMHLAHARDYDPDHPRGLRKVTETR</sequence>